<dbReference type="SMART" id="SM00382">
    <property type="entry name" value="AAA"/>
    <property type="match status" value="1"/>
</dbReference>
<evidence type="ECO:0000313" key="3">
    <source>
        <dbReference type="Proteomes" id="UP000521868"/>
    </source>
</evidence>
<sequence>MNAPPPANLQRELRQRLAALPGHLEAGLVERGRVVRLALLAALAGEHTLLVGPPGTAKSELARRLHLAFAGASYFERLLTRFTVPEELFGPLSISALEQDRYERITTGFLPQATIAFIDEVFKANSAILNALLTLLNEREFDNGAGRERCPLVSVIGATNEVPADEVAEAFFDRFLMRLPVGPVSGPGFLGLLALDHAPPPGGARPLDEADLAALQAAAAAVRLPAQVAALLAELRALLAGEQAYVSDRRWVKVAWLLKVAAASEGRDSVAVWDLWLLPWCVAPGLERQADITAWLTARLGLEPGMAPPLLTRVVEAFEAQAALEQQAEDLDYDEDGRLRFSADLAASVNDAKGASQVARISYRRQRRYGEIHIHARVRQVDELVDRIAGYAEAIAASRAELAAYTAQAIWMDREFAAPADANLAATSQAIEALRVRALAAREAFLALPRREVDPGTVPEPVTVARA</sequence>
<dbReference type="InterPro" id="IPR003593">
    <property type="entry name" value="AAA+_ATPase"/>
</dbReference>
<gene>
    <name evidence="2" type="ORF">RAMLITH_21435</name>
</gene>
<dbReference type="Proteomes" id="UP000521868">
    <property type="component" value="Unassembled WGS sequence"/>
</dbReference>
<evidence type="ECO:0000313" key="2">
    <source>
        <dbReference type="EMBL" id="NKE68384.1"/>
    </source>
</evidence>
<organism evidence="2 3">
    <name type="scientific">Ramlibacter lithotrophicus</name>
    <dbReference type="NCBI Taxonomy" id="2606681"/>
    <lineage>
        <taxon>Bacteria</taxon>
        <taxon>Pseudomonadati</taxon>
        <taxon>Pseudomonadota</taxon>
        <taxon>Betaproteobacteria</taxon>
        <taxon>Burkholderiales</taxon>
        <taxon>Comamonadaceae</taxon>
        <taxon>Ramlibacter</taxon>
    </lineage>
</organism>
<dbReference type="PANTHER" id="PTHR32204">
    <property type="entry name" value="ATPASE RAVA"/>
    <property type="match status" value="1"/>
</dbReference>
<dbReference type="InterPro" id="IPR050513">
    <property type="entry name" value="RavA_ATPases"/>
</dbReference>
<dbReference type="RefSeq" id="WP_168109504.1">
    <property type="nucleotide sequence ID" value="NZ_VTOX01000010.1"/>
</dbReference>
<dbReference type="Pfam" id="PF20030">
    <property type="entry name" value="bpMoxR"/>
    <property type="match status" value="1"/>
</dbReference>
<proteinExistence type="predicted"/>
<dbReference type="EMBL" id="VTOX01000010">
    <property type="protein sequence ID" value="NKE68384.1"/>
    <property type="molecule type" value="Genomic_DNA"/>
</dbReference>
<dbReference type="InterPro" id="IPR041538">
    <property type="entry name" value="RavA-like_AAA_lid"/>
</dbReference>
<dbReference type="InterPro" id="IPR045427">
    <property type="entry name" value="MoxR"/>
</dbReference>
<evidence type="ECO:0000259" key="1">
    <source>
        <dbReference type="SMART" id="SM00382"/>
    </source>
</evidence>
<accession>A0A7X6DJM2</accession>
<protein>
    <submittedName>
        <fullName evidence="2">AAA domain-containing protein</fullName>
    </submittedName>
</protein>
<dbReference type="CDD" id="cd00009">
    <property type="entry name" value="AAA"/>
    <property type="match status" value="1"/>
</dbReference>
<keyword evidence="3" id="KW-1185">Reference proteome</keyword>
<dbReference type="AlphaFoldDB" id="A0A7X6DJM2"/>
<dbReference type="SUPFAM" id="SSF52540">
    <property type="entry name" value="P-loop containing nucleoside triphosphate hydrolases"/>
    <property type="match status" value="1"/>
</dbReference>
<feature type="domain" description="AAA+ ATPase" evidence="1">
    <location>
        <begin position="44"/>
        <end position="185"/>
    </location>
</feature>
<dbReference type="InterPro" id="IPR027417">
    <property type="entry name" value="P-loop_NTPase"/>
</dbReference>
<dbReference type="PANTHER" id="PTHR32204:SF0">
    <property type="entry name" value="ATPASE RAVA"/>
    <property type="match status" value="1"/>
</dbReference>
<dbReference type="Gene3D" id="3.40.50.300">
    <property type="entry name" value="P-loop containing nucleotide triphosphate hydrolases"/>
    <property type="match status" value="1"/>
</dbReference>
<reference evidence="2 3" key="1">
    <citation type="journal article" date="2020" name="Nature">
        <title>Bacterial chemolithoautotrophy via manganese oxidation.</title>
        <authorList>
            <person name="Yu H."/>
            <person name="Leadbetter J.R."/>
        </authorList>
    </citation>
    <scope>NUCLEOTIDE SEQUENCE [LARGE SCALE GENOMIC DNA]</scope>
    <source>
        <strain evidence="2 3">RBP-1</strain>
    </source>
</reference>
<name>A0A7X6DJM2_9BURK</name>
<comment type="caution">
    <text evidence="2">The sequence shown here is derived from an EMBL/GenBank/DDBJ whole genome shotgun (WGS) entry which is preliminary data.</text>
</comment>
<dbReference type="Pfam" id="PF17868">
    <property type="entry name" value="AAA_lid_8"/>
    <property type="match status" value="1"/>
</dbReference>